<proteinExistence type="predicted"/>
<sequence>MSLDHTGERPGATGRAHQPGTAPADVLTHVQLLDRGKRAASLLAGLGVRSGDRVAVALPMCLESLVITLACVRIGALRVSLPPGDGSGLVRHRLRTSGARVVVTADSCRHEGTVLPVKAALERALAGSTRVETVLVVQLLARPVPWTPGRDLWWHETPAVGEPPGHEGLPGTGPYPEDMSQDLPEPPPDSLIFDDPLAGTGRDDSDLGWGGHPAPEGGTAGDLARFLDEKPPHHL</sequence>
<keyword evidence="1" id="KW-0007">Acetylation</keyword>
<dbReference type="InterPro" id="IPR042099">
    <property type="entry name" value="ANL_N_sf"/>
</dbReference>
<evidence type="ECO:0000256" key="2">
    <source>
        <dbReference type="SAM" id="MobiDB-lite"/>
    </source>
</evidence>
<evidence type="ECO:0000313" key="5">
    <source>
        <dbReference type="Proteomes" id="UP000199207"/>
    </source>
</evidence>
<dbReference type="RefSeq" id="WP_093837533.1">
    <property type="nucleotide sequence ID" value="NZ_FOLM01000002.1"/>
</dbReference>
<feature type="region of interest" description="Disordered" evidence="2">
    <location>
        <begin position="1"/>
        <end position="23"/>
    </location>
</feature>
<evidence type="ECO:0000313" key="4">
    <source>
        <dbReference type="EMBL" id="SFC17887.1"/>
    </source>
</evidence>
<dbReference type="GO" id="GO:0005829">
    <property type="term" value="C:cytosol"/>
    <property type="evidence" value="ECO:0007669"/>
    <property type="project" value="TreeGrafter"/>
</dbReference>
<dbReference type="Proteomes" id="UP000199207">
    <property type="component" value="Unassembled WGS sequence"/>
</dbReference>
<protein>
    <submittedName>
        <fullName evidence="4">Acetyl-CoA synthetase</fullName>
    </submittedName>
</protein>
<dbReference type="SUPFAM" id="SSF56801">
    <property type="entry name" value="Acetyl-CoA synthetase-like"/>
    <property type="match status" value="1"/>
</dbReference>
<dbReference type="GO" id="GO:0003987">
    <property type="term" value="F:acetate-CoA ligase activity"/>
    <property type="evidence" value="ECO:0007669"/>
    <property type="project" value="TreeGrafter"/>
</dbReference>
<evidence type="ECO:0000256" key="1">
    <source>
        <dbReference type="ARBA" id="ARBA00022990"/>
    </source>
</evidence>
<gene>
    <name evidence="4" type="ORF">SAMN05421773_102218</name>
</gene>
<evidence type="ECO:0000259" key="3">
    <source>
        <dbReference type="Pfam" id="PF00501"/>
    </source>
</evidence>
<dbReference type="EMBL" id="FOLM01000002">
    <property type="protein sequence ID" value="SFC17887.1"/>
    <property type="molecule type" value="Genomic_DNA"/>
</dbReference>
<dbReference type="GO" id="GO:0006085">
    <property type="term" value="P:acetyl-CoA biosynthetic process"/>
    <property type="evidence" value="ECO:0007669"/>
    <property type="project" value="TreeGrafter"/>
</dbReference>
<dbReference type="OrthoDB" id="4188854at2"/>
<dbReference type="PANTHER" id="PTHR24095:SF14">
    <property type="entry name" value="ACETYL-COENZYME A SYNTHETASE 1"/>
    <property type="match status" value="1"/>
</dbReference>
<dbReference type="STRING" id="910347.SAMN05421773_102218"/>
<accession>A0A1I1H1G1</accession>
<feature type="domain" description="AMP-dependent synthetase/ligase" evidence="3">
    <location>
        <begin position="27"/>
        <end position="154"/>
    </location>
</feature>
<reference evidence="4 5" key="1">
    <citation type="submission" date="2016-10" db="EMBL/GenBank/DDBJ databases">
        <authorList>
            <person name="de Groot N.N."/>
        </authorList>
    </citation>
    <scope>NUCLEOTIDE SEQUENCE [LARGE SCALE GENOMIC DNA]</scope>
    <source>
        <strain evidence="4 5">CGMCC 4.5739</strain>
    </source>
</reference>
<organism evidence="4 5">
    <name type="scientific">Streptomyces aidingensis</name>
    <dbReference type="NCBI Taxonomy" id="910347"/>
    <lineage>
        <taxon>Bacteria</taxon>
        <taxon>Bacillati</taxon>
        <taxon>Actinomycetota</taxon>
        <taxon>Actinomycetes</taxon>
        <taxon>Kitasatosporales</taxon>
        <taxon>Streptomycetaceae</taxon>
        <taxon>Streptomyces</taxon>
    </lineage>
</organism>
<dbReference type="AlphaFoldDB" id="A0A1I1H1G1"/>
<feature type="compositionally biased region" description="Basic and acidic residues" evidence="2">
    <location>
        <begin position="225"/>
        <end position="235"/>
    </location>
</feature>
<feature type="region of interest" description="Disordered" evidence="2">
    <location>
        <begin position="159"/>
        <end position="235"/>
    </location>
</feature>
<dbReference type="PANTHER" id="PTHR24095">
    <property type="entry name" value="ACETYL-COENZYME A SYNTHETASE"/>
    <property type="match status" value="1"/>
</dbReference>
<dbReference type="InterPro" id="IPR000873">
    <property type="entry name" value="AMP-dep_synth/lig_dom"/>
</dbReference>
<dbReference type="Pfam" id="PF00501">
    <property type="entry name" value="AMP-binding"/>
    <property type="match status" value="1"/>
</dbReference>
<dbReference type="Gene3D" id="3.40.50.12780">
    <property type="entry name" value="N-terminal domain of ligase-like"/>
    <property type="match status" value="1"/>
</dbReference>
<name>A0A1I1H1G1_9ACTN</name>
<keyword evidence="5" id="KW-1185">Reference proteome</keyword>